<evidence type="ECO:0000313" key="2">
    <source>
        <dbReference type="EMBL" id="PWB95871.1"/>
    </source>
</evidence>
<sequence length="63" mass="6939">MSKLRQEENARAARREKILAPPPFCQELSSLSGGISVWPAPGLRSRRRPPAQSAAAARLESRK</sequence>
<comment type="caution">
    <text evidence="2">The sequence shown here is derived from an EMBL/GenBank/DDBJ whole genome shotgun (WGS) entry which is preliminary data.</text>
</comment>
<feature type="compositionally biased region" description="Basic and acidic residues" evidence="1">
    <location>
        <begin position="1"/>
        <end position="18"/>
    </location>
</feature>
<gene>
    <name evidence="2" type="ORF">C5689_01905</name>
</gene>
<feature type="region of interest" description="Disordered" evidence="1">
    <location>
        <begin position="1"/>
        <end position="22"/>
    </location>
</feature>
<protein>
    <submittedName>
        <fullName evidence="2">Uncharacterized protein</fullName>
    </submittedName>
</protein>
<dbReference type="AlphaFoldDB" id="A0A2U1SW79"/>
<accession>A0A2U1SW79</accession>
<evidence type="ECO:0000313" key="3">
    <source>
        <dbReference type="Proteomes" id="UP000245137"/>
    </source>
</evidence>
<organism evidence="2 3">
    <name type="scientific">Methylosinus sporium</name>
    <dbReference type="NCBI Taxonomy" id="428"/>
    <lineage>
        <taxon>Bacteria</taxon>
        <taxon>Pseudomonadati</taxon>
        <taxon>Pseudomonadota</taxon>
        <taxon>Alphaproteobacteria</taxon>
        <taxon>Hyphomicrobiales</taxon>
        <taxon>Methylocystaceae</taxon>
        <taxon>Methylosinus</taxon>
    </lineage>
</organism>
<name>A0A2U1SW79_METSR</name>
<keyword evidence="3" id="KW-1185">Reference proteome</keyword>
<feature type="compositionally biased region" description="Low complexity" evidence="1">
    <location>
        <begin position="50"/>
        <end position="63"/>
    </location>
</feature>
<dbReference type="EMBL" id="PUIV01000001">
    <property type="protein sequence ID" value="PWB95871.1"/>
    <property type="molecule type" value="Genomic_DNA"/>
</dbReference>
<feature type="region of interest" description="Disordered" evidence="1">
    <location>
        <begin position="40"/>
        <end position="63"/>
    </location>
</feature>
<dbReference type="Proteomes" id="UP000245137">
    <property type="component" value="Unassembled WGS sequence"/>
</dbReference>
<evidence type="ECO:0000256" key="1">
    <source>
        <dbReference type="SAM" id="MobiDB-lite"/>
    </source>
</evidence>
<reference evidence="2 3" key="1">
    <citation type="journal article" date="2018" name="Appl. Microbiol. Biotechnol.">
        <title>Co-cultivation of the strictly anaerobic methanogen Methanosarcina barkeri with aerobic methanotrophs in an oxygen-limited membrane bioreactor.</title>
        <authorList>
            <person name="In 't Zandt M.H."/>
            <person name="van den Bosch T.J.M."/>
            <person name="Rijkers R."/>
            <person name="van Kessel M.A.H.J."/>
            <person name="Jetten M.S.M."/>
            <person name="Welte C.U."/>
        </authorList>
    </citation>
    <scope>NUCLEOTIDE SEQUENCE [LARGE SCALE GENOMIC DNA]</scope>
    <source>
        <strain evidence="2 3">DSM 17706</strain>
    </source>
</reference>
<proteinExistence type="predicted"/>